<evidence type="ECO:0000256" key="7">
    <source>
        <dbReference type="RuleBase" id="RU003835"/>
    </source>
</evidence>
<evidence type="ECO:0000256" key="3">
    <source>
        <dbReference type="ARBA" id="ARBA00022741"/>
    </source>
</evidence>
<feature type="site" description="Transition state stabilizer" evidence="6">
    <location>
        <position position="180"/>
    </location>
</feature>
<dbReference type="Pfam" id="PF00871">
    <property type="entry name" value="Acetate_kinase"/>
    <property type="match status" value="1"/>
</dbReference>
<dbReference type="SUPFAM" id="SSF53067">
    <property type="entry name" value="Actin-like ATPase domain"/>
    <property type="match status" value="2"/>
</dbReference>
<dbReference type="EMBL" id="CP034248">
    <property type="protein sequence ID" value="AZK47213.1"/>
    <property type="molecule type" value="Genomic_DNA"/>
</dbReference>
<evidence type="ECO:0000313" key="9">
    <source>
        <dbReference type="Proteomes" id="UP000273145"/>
    </source>
</evidence>
<dbReference type="GO" id="GO:0008776">
    <property type="term" value="F:acetate kinase activity"/>
    <property type="evidence" value="ECO:0007669"/>
    <property type="project" value="UniProtKB-UniRule"/>
</dbReference>
<dbReference type="PROSITE" id="PS01076">
    <property type="entry name" value="ACETATE_KINASE_2"/>
    <property type="match status" value="1"/>
</dbReference>
<protein>
    <recommendedName>
        <fullName evidence="6">Acetate kinase</fullName>
        <ecNumber evidence="6">2.7.2.1</ecNumber>
    </recommendedName>
    <alternativeName>
        <fullName evidence="6">Acetokinase</fullName>
    </alternativeName>
</protein>
<dbReference type="GO" id="GO:0000287">
    <property type="term" value="F:magnesium ion binding"/>
    <property type="evidence" value="ECO:0007669"/>
    <property type="project" value="UniProtKB-UniRule"/>
</dbReference>
<keyword evidence="6" id="KW-0479">Metal-binding</keyword>
<comment type="cofactor">
    <cofactor evidence="6">
        <name>Mg(2+)</name>
        <dbReference type="ChEBI" id="CHEBI:18420"/>
    </cofactor>
    <cofactor evidence="6">
        <name>Mn(2+)</name>
        <dbReference type="ChEBI" id="CHEBI:29035"/>
    </cofactor>
    <text evidence="6">Mg(2+). Can also accept Mn(2+).</text>
</comment>
<keyword evidence="6" id="KW-0460">Magnesium</keyword>
<comment type="catalytic activity">
    <reaction evidence="6">
        <text>acetate + ATP = acetyl phosphate + ADP</text>
        <dbReference type="Rhea" id="RHEA:11352"/>
        <dbReference type="ChEBI" id="CHEBI:22191"/>
        <dbReference type="ChEBI" id="CHEBI:30089"/>
        <dbReference type="ChEBI" id="CHEBI:30616"/>
        <dbReference type="ChEBI" id="CHEBI:456216"/>
        <dbReference type="EC" id="2.7.2.1"/>
    </reaction>
</comment>
<comment type="function">
    <text evidence="6">Catalyzes the formation of acetyl phosphate from acetate and ATP. Can also catalyze the reverse reaction.</text>
</comment>
<feature type="binding site" evidence="6">
    <location>
        <position position="14"/>
    </location>
    <ligand>
        <name>ATP</name>
        <dbReference type="ChEBI" id="CHEBI:30616"/>
    </ligand>
</feature>
<gene>
    <name evidence="6" type="primary">ackA</name>
    <name evidence="8" type="ORF">EIM92_14470</name>
</gene>
<dbReference type="RefSeq" id="WP_125083249.1">
    <property type="nucleotide sequence ID" value="NZ_CP034248.1"/>
</dbReference>
<keyword evidence="2 6" id="KW-0808">Transferase</keyword>
<comment type="pathway">
    <text evidence="6">Metabolic intermediate biosynthesis; acetyl-CoA biosynthesis; acetyl-CoA from acetate: step 1/2.</text>
</comment>
<dbReference type="InterPro" id="IPR000890">
    <property type="entry name" value="Aliphatic_acid_kin_short-chain"/>
</dbReference>
<feature type="site" description="Transition state stabilizer" evidence="6">
    <location>
        <position position="241"/>
    </location>
</feature>
<dbReference type="GO" id="GO:0005737">
    <property type="term" value="C:cytoplasm"/>
    <property type="evidence" value="ECO:0007669"/>
    <property type="project" value="UniProtKB-SubCell"/>
</dbReference>
<dbReference type="AlphaFoldDB" id="A0A3Q8S5A9"/>
<dbReference type="GO" id="GO:0006085">
    <property type="term" value="P:acetyl-CoA biosynthetic process"/>
    <property type="evidence" value="ECO:0007669"/>
    <property type="project" value="UniProtKB-UniRule"/>
</dbReference>
<dbReference type="GO" id="GO:0005524">
    <property type="term" value="F:ATP binding"/>
    <property type="evidence" value="ECO:0007669"/>
    <property type="project" value="UniProtKB-KW"/>
</dbReference>
<proteinExistence type="inferred from homology"/>
<dbReference type="PRINTS" id="PR00471">
    <property type="entry name" value="ACETATEKNASE"/>
</dbReference>
<feature type="binding site" evidence="6">
    <location>
        <position position="91"/>
    </location>
    <ligand>
        <name>substrate</name>
    </ligand>
</feature>
<evidence type="ECO:0000256" key="6">
    <source>
        <dbReference type="HAMAP-Rule" id="MF_00020"/>
    </source>
</evidence>
<keyword evidence="9" id="KW-1185">Reference proteome</keyword>
<accession>A0A3Q8S5A9</accession>
<keyword evidence="5 6" id="KW-0067">ATP-binding</keyword>
<comment type="subcellular location">
    <subcellularLocation>
        <location evidence="6">Cytoplasm</location>
    </subcellularLocation>
</comment>
<keyword evidence="4 6" id="KW-0418">Kinase</keyword>
<comment type="subunit">
    <text evidence="6">Homodimer.</text>
</comment>
<dbReference type="NCBIfam" id="TIGR00016">
    <property type="entry name" value="ackA"/>
    <property type="match status" value="1"/>
</dbReference>
<dbReference type="CDD" id="cd24010">
    <property type="entry name" value="ASKHA_NBD_AcK_PK"/>
    <property type="match status" value="1"/>
</dbReference>
<organism evidence="8 9">
    <name type="scientific">Paenibacillus lentus</name>
    <dbReference type="NCBI Taxonomy" id="1338368"/>
    <lineage>
        <taxon>Bacteria</taxon>
        <taxon>Bacillati</taxon>
        <taxon>Bacillota</taxon>
        <taxon>Bacilli</taxon>
        <taxon>Bacillales</taxon>
        <taxon>Paenibacillaceae</taxon>
        <taxon>Paenibacillus</taxon>
    </lineage>
</organism>
<dbReference type="PANTHER" id="PTHR21060">
    <property type="entry name" value="ACETATE KINASE"/>
    <property type="match status" value="1"/>
</dbReference>
<sequence>MKVLVINAGSSSLKYQLYDMTDESVLAKGLVERIGMDSSILTHKPTGKEEVTEVSDILEHTTAIRKVLEKLTHKEHGVLQAIDEIEAVGHRVVHGGEAFKGSALITGEVKSEIRRLFDLAPLHNPACMMGIQAAEANLPNVPQTVVFDTAFHQTMPEKAYLYAIPKVLYKKHRVRRYGFHGTSHEYVSHTAAEFLGQKIEDLKIITCHIGNGASLTAVKDGVSVDTSMGMTPLEGLIMGTRSGDLDPAVVPFVMNKEELTINEVNSMLNKHSGLLAISGSSSDMRDITDGMEADEPNATLAFEMYEYRLRKYIGSYAAAMNGVDVIVFTAGVGENSAIVREKVCENLTYLGVEIDLELNKIRSGDPRRISTPNSKVEVLVIPTNEELVIARDTHRIVKEGQ</sequence>
<dbReference type="KEGG" id="plen:EIM92_14470"/>
<dbReference type="InterPro" id="IPR004372">
    <property type="entry name" value="Ac/propionate_kinase"/>
</dbReference>
<comment type="similarity">
    <text evidence="1 6 7">Belongs to the acetokinase family.</text>
</comment>
<feature type="binding site" evidence="6">
    <location>
        <begin position="283"/>
        <end position="285"/>
    </location>
    <ligand>
        <name>ATP</name>
        <dbReference type="ChEBI" id="CHEBI:30616"/>
    </ligand>
</feature>
<dbReference type="EC" id="2.7.2.1" evidence="6"/>
<dbReference type="GO" id="GO:0006083">
    <property type="term" value="P:acetate metabolic process"/>
    <property type="evidence" value="ECO:0007669"/>
    <property type="project" value="TreeGrafter"/>
</dbReference>
<dbReference type="InterPro" id="IPR023865">
    <property type="entry name" value="Aliphatic_acid_kinase_CS"/>
</dbReference>
<dbReference type="PIRSF" id="PIRSF000722">
    <property type="entry name" value="Acetate_prop_kin"/>
    <property type="match status" value="1"/>
</dbReference>
<feature type="binding site" evidence="6">
    <location>
        <position position="385"/>
    </location>
    <ligand>
        <name>Mg(2+)</name>
        <dbReference type="ChEBI" id="CHEBI:18420"/>
    </ligand>
</feature>
<keyword evidence="6" id="KW-0963">Cytoplasm</keyword>
<feature type="binding site" evidence="6">
    <location>
        <begin position="208"/>
        <end position="212"/>
    </location>
    <ligand>
        <name>ATP</name>
        <dbReference type="ChEBI" id="CHEBI:30616"/>
    </ligand>
</feature>
<dbReference type="UniPathway" id="UPA00340">
    <property type="reaction ID" value="UER00458"/>
</dbReference>
<dbReference type="Proteomes" id="UP000273145">
    <property type="component" value="Chromosome"/>
</dbReference>
<reference evidence="8 9" key="1">
    <citation type="submission" date="2018-11" db="EMBL/GenBank/DDBJ databases">
        <title>Genome sequencing of Paenibacillus lentus DSM25539(T).</title>
        <authorList>
            <person name="Kook J.-K."/>
            <person name="Park S.-N."/>
            <person name="Lim Y.K."/>
        </authorList>
    </citation>
    <scope>NUCLEOTIDE SEQUENCE [LARGE SCALE GENOMIC DNA]</scope>
    <source>
        <strain evidence="8 9">DSM 25539</strain>
    </source>
</reference>
<name>A0A3Q8S5A9_9BACL</name>
<feature type="binding site" evidence="6">
    <location>
        <begin position="331"/>
        <end position="335"/>
    </location>
    <ligand>
        <name>ATP</name>
        <dbReference type="ChEBI" id="CHEBI:30616"/>
    </ligand>
</feature>
<evidence type="ECO:0000256" key="4">
    <source>
        <dbReference type="ARBA" id="ARBA00022777"/>
    </source>
</evidence>
<dbReference type="PROSITE" id="PS01075">
    <property type="entry name" value="ACETATE_KINASE_1"/>
    <property type="match status" value="1"/>
</dbReference>
<keyword evidence="3 6" id="KW-0547">Nucleotide-binding</keyword>
<feature type="active site" description="Proton donor/acceptor" evidence="6">
    <location>
        <position position="148"/>
    </location>
</feature>
<dbReference type="InterPro" id="IPR043129">
    <property type="entry name" value="ATPase_NBD"/>
</dbReference>
<evidence type="ECO:0000256" key="2">
    <source>
        <dbReference type="ARBA" id="ARBA00022679"/>
    </source>
</evidence>
<evidence type="ECO:0000313" key="8">
    <source>
        <dbReference type="EMBL" id="AZK47213.1"/>
    </source>
</evidence>
<dbReference type="PANTHER" id="PTHR21060:SF15">
    <property type="entry name" value="ACETATE KINASE-RELATED"/>
    <property type="match status" value="1"/>
</dbReference>
<evidence type="ECO:0000256" key="1">
    <source>
        <dbReference type="ARBA" id="ARBA00008748"/>
    </source>
</evidence>
<dbReference type="OrthoDB" id="9802453at2"/>
<feature type="binding site" evidence="6">
    <location>
        <position position="7"/>
    </location>
    <ligand>
        <name>Mg(2+)</name>
        <dbReference type="ChEBI" id="CHEBI:18420"/>
    </ligand>
</feature>
<dbReference type="HAMAP" id="MF_00020">
    <property type="entry name" value="Acetate_kinase"/>
    <property type="match status" value="1"/>
</dbReference>
<dbReference type="Gene3D" id="3.30.420.40">
    <property type="match status" value="2"/>
</dbReference>
<evidence type="ECO:0000256" key="5">
    <source>
        <dbReference type="ARBA" id="ARBA00022840"/>
    </source>
</evidence>